<gene>
    <name evidence="2" type="ORF">BON30_42215</name>
</gene>
<reference evidence="2 3" key="2">
    <citation type="submission" date="2016-12" db="EMBL/GenBank/DDBJ databases">
        <title>Draft Genome Sequence of Cystobacter ferrugineus Strain Cbfe23.</title>
        <authorList>
            <person name="Akbar S."/>
            <person name="Dowd S.E."/>
            <person name="Stevens D.C."/>
        </authorList>
    </citation>
    <scope>NUCLEOTIDE SEQUENCE [LARGE SCALE GENOMIC DNA]</scope>
    <source>
        <strain evidence="2 3">Cbfe23</strain>
    </source>
</reference>
<dbReference type="Proteomes" id="UP000182229">
    <property type="component" value="Unassembled WGS sequence"/>
</dbReference>
<evidence type="ECO:0000256" key="1">
    <source>
        <dbReference type="SAM" id="MobiDB-lite"/>
    </source>
</evidence>
<dbReference type="OrthoDB" id="5524223at2"/>
<dbReference type="AlphaFoldDB" id="A0A1L9AXN9"/>
<protein>
    <submittedName>
        <fullName evidence="2">Uncharacterized protein</fullName>
    </submittedName>
</protein>
<evidence type="ECO:0000313" key="3">
    <source>
        <dbReference type="Proteomes" id="UP000182229"/>
    </source>
</evidence>
<name>A0A1L9AXN9_9BACT</name>
<proteinExistence type="predicted"/>
<organism evidence="2 3">
    <name type="scientific">Cystobacter ferrugineus</name>
    <dbReference type="NCBI Taxonomy" id="83449"/>
    <lineage>
        <taxon>Bacteria</taxon>
        <taxon>Pseudomonadati</taxon>
        <taxon>Myxococcota</taxon>
        <taxon>Myxococcia</taxon>
        <taxon>Myxococcales</taxon>
        <taxon>Cystobacterineae</taxon>
        <taxon>Archangiaceae</taxon>
        <taxon>Cystobacter</taxon>
    </lineage>
</organism>
<comment type="caution">
    <text evidence="2">The sequence shown here is derived from an EMBL/GenBank/DDBJ whole genome shotgun (WGS) entry which is preliminary data.</text>
</comment>
<keyword evidence="3" id="KW-1185">Reference proteome</keyword>
<feature type="compositionally biased region" description="Basic and acidic residues" evidence="1">
    <location>
        <begin position="1"/>
        <end position="11"/>
    </location>
</feature>
<dbReference type="RefSeq" id="WP_071904256.1">
    <property type="nucleotide sequence ID" value="NZ_MPIN01000017.1"/>
</dbReference>
<evidence type="ECO:0000313" key="2">
    <source>
        <dbReference type="EMBL" id="OJH34774.1"/>
    </source>
</evidence>
<dbReference type="EMBL" id="MPIN01000017">
    <property type="protein sequence ID" value="OJH34774.1"/>
    <property type="molecule type" value="Genomic_DNA"/>
</dbReference>
<sequence>MSDHPENENQRGSRRGRLRPERREQVLEALIEVRARAQSAWPEEKSPQLSQGWVDRRRLLLLDLVLGVGEELMRAETLGARELAERLHPVLVAAQELAPGYSLGKAADLVLEALEEGEPGLEVD</sequence>
<feature type="region of interest" description="Disordered" evidence="1">
    <location>
        <begin position="1"/>
        <end position="21"/>
    </location>
</feature>
<reference evidence="3" key="1">
    <citation type="submission" date="2016-11" db="EMBL/GenBank/DDBJ databases">
        <authorList>
            <person name="Shukria A."/>
            <person name="Stevens D.C."/>
        </authorList>
    </citation>
    <scope>NUCLEOTIDE SEQUENCE [LARGE SCALE GENOMIC DNA]</scope>
    <source>
        <strain evidence="3">Cbfe23</strain>
    </source>
</reference>
<accession>A0A1L9AXN9</accession>
<dbReference type="STRING" id="83449.BON30_42215"/>